<evidence type="ECO:0000256" key="6">
    <source>
        <dbReference type="ARBA" id="ARBA00022679"/>
    </source>
</evidence>
<evidence type="ECO:0000313" key="19">
    <source>
        <dbReference type="Proteomes" id="UP000063781"/>
    </source>
</evidence>
<dbReference type="Proteomes" id="UP000063781">
    <property type="component" value="Chromosome"/>
</dbReference>
<dbReference type="InterPro" id="IPR003660">
    <property type="entry name" value="HAMP_dom"/>
</dbReference>
<evidence type="ECO:0000256" key="8">
    <source>
        <dbReference type="ARBA" id="ARBA00022741"/>
    </source>
</evidence>
<dbReference type="SMART" id="SM00304">
    <property type="entry name" value="HAMP"/>
    <property type="match status" value="1"/>
</dbReference>
<reference evidence="18 19" key="1">
    <citation type="submission" date="2015-10" db="EMBL/GenBank/DDBJ databases">
        <title>Erysipelothrix larvae sp. LV19 isolated from the larval gut of the rhinoceros beetle, Trypoxylus dichotomus.</title>
        <authorList>
            <person name="Lim S."/>
            <person name="Kim B.-C."/>
        </authorList>
    </citation>
    <scope>NUCLEOTIDE SEQUENCE [LARGE SCALE GENOMIC DNA]</scope>
    <source>
        <strain evidence="18 19">LV19</strain>
    </source>
</reference>
<dbReference type="EC" id="2.7.13.3" evidence="3"/>
<dbReference type="OrthoDB" id="9780718at2"/>
<dbReference type="CDD" id="cd00082">
    <property type="entry name" value="HisKA"/>
    <property type="match status" value="1"/>
</dbReference>
<evidence type="ECO:0000256" key="4">
    <source>
        <dbReference type="ARBA" id="ARBA00022475"/>
    </source>
</evidence>
<gene>
    <name evidence="18" type="ORF">AOC36_01915</name>
</gene>
<dbReference type="InterPro" id="IPR003594">
    <property type="entry name" value="HATPase_dom"/>
</dbReference>
<dbReference type="PROSITE" id="PS50109">
    <property type="entry name" value="HIS_KIN"/>
    <property type="match status" value="1"/>
</dbReference>
<dbReference type="GO" id="GO:0005886">
    <property type="term" value="C:plasma membrane"/>
    <property type="evidence" value="ECO:0007669"/>
    <property type="project" value="UniProtKB-SubCell"/>
</dbReference>
<keyword evidence="5" id="KW-0597">Phosphoprotein</keyword>
<dbReference type="RefSeq" id="WP_067630660.1">
    <property type="nucleotide sequence ID" value="NZ_CP013213.1"/>
</dbReference>
<evidence type="ECO:0000259" key="17">
    <source>
        <dbReference type="PROSITE" id="PS50885"/>
    </source>
</evidence>
<proteinExistence type="predicted"/>
<dbReference type="EMBL" id="CP013213">
    <property type="protein sequence ID" value="AMC92782.1"/>
    <property type="molecule type" value="Genomic_DNA"/>
</dbReference>
<evidence type="ECO:0000256" key="15">
    <source>
        <dbReference type="SAM" id="Phobius"/>
    </source>
</evidence>
<accession>A0A0X8GYJ7</accession>
<dbReference type="PROSITE" id="PS50885">
    <property type="entry name" value="HAMP"/>
    <property type="match status" value="1"/>
</dbReference>
<dbReference type="InterPro" id="IPR050398">
    <property type="entry name" value="HssS/ArlS-like"/>
</dbReference>
<evidence type="ECO:0000256" key="7">
    <source>
        <dbReference type="ARBA" id="ARBA00022692"/>
    </source>
</evidence>
<keyword evidence="13 15" id="KW-0472">Membrane</keyword>
<keyword evidence="4" id="KW-1003">Cell membrane</keyword>
<keyword evidence="7 15" id="KW-0812">Transmembrane</keyword>
<dbReference type="SMART" id="SM00387">
    <property type="entry name" value="HATPase_c"/>
    <property type="match status" value="1"/>
</dbReference>
<feature type="domain" description="Histidine kinase" evidence="16">
    <location>
        <begin position="243"/>
        <end position="446"/>
    </location>
</feature>
<evidence type="ECO:0000256" key="3">
    <source>
        <dbReference type="ARBA" id="ARBA00012438"/>
    </source>
</evidence>
<dbReference type="PANTHER" id="PTHR45528:SF1">
    <property type="entry name" value="SENSOR HISTIDINE KINASE CPXA"/>
    <property type="match status" value="1"/>
</dbReference>
<dbReference type="InterPro" id="IPR005467">
    <property type="entry name" value="His_kinase_dom"/>
</dbReference>
<evidence type="ECO:0000313" key="18">
    <source>
        <dbReference type="EMBL" id="AMC92782.1"/>
    </source>
</evidence>
<dbReference type="AlphaFoldDB" id="A0A0X8GYJ7"/>
<evidence type="ECO:0000256" key="11">
    <source>
        <dbReference type="ARBA" id="ARBA00022989"/>
    </source>
</evidence>
<dbReference type="STRING" id="1514105.AOC36_01915"/>
<feature type="domain" description="HAMP" evidence="17">
    <location>
        <begin position="184"/>
        <end position="235"/>
    </location>
</feature>
<keyword evidence="9 18" id="KW-0418">Kinase</keyword>
<dbReference type="InterPro" id="IPR036097">
    <property type="entry name" value="HisK_dim/P_sf"/>
</dbReference>
<dbReference type="PANTHER" id="PTHR45528">
    <property type="entry name" value="SENSOR HISTIDINE KINASE CPXA"/>
    <property type="match status" value="1"/>
</dbReference>
<name>A0A0X8GYJ7_9FIRM</name>
<keyword evidence="12" id="KW-0902">Two-component regulatory system</keyword>
<evidence type="ECO:0000256" key="13">
    <source>
        <dbReference type="ARBA" id="ARBA00023136"/>
    </source>
</evidence>
<dbReference type="Pfam" id="PF00512">
    <property type="entry name" value="HisKA"/>
    <property type="match status" value="1"/>
</dbReference>
<evidence type="ECO:0000256" key="14">
    <source>
        <dbReference type="SAM" id="Coils"/>
    </source>
</evidence>
<keyword evidence="19" id="KW-1185">Reference proteome</keyword>
<keyword evidence="8" id="KW-0547">Nucleotide-binding</keyword>
<dbReference type="SMART" id="SM00388">
    <property type="entry name" value="HisKA"/>
    <property type="match status" value="1"/>
</dbReference>
<dbReference type="SUPFAM" id="SSF47384">
    <property type="entry name" value="Homodimeric domain of signal transducing histidine kinase"/>
    <property type="match status" value="1"/>
</dbReference>
<evidence type="ECO:0000256" key="12">
    <source>
        <dbReference type="ARBA" id="ARBA00023012"/>
    </source>
</evidence>
<protein>
    <recommendedName>
        <fullName evidence="3">histidine kinase</fullName>
        <ecNumber evidence="3">2.7.13.3</ecNumber>
    </recommendedName>
</protein>
<evidence type="ECO:0000256" key="2">
    <source>
        <dbReference type="ARBA" id="ARBA00004651"/>
    </source>
</evidence>
<dbReference type="Gene3D" id="6.10.340.10">
    <property type="match status" value="1"/>
</dbReference>
<keyword evidence="14" id="KW-0175">Coiled coil</keyword>
<evidence type="ECO:0000256" key="9">
    <source>
        <dbReference type="ARBA" id="ARBA00022777"/>
    </source>
</evidence>
<evidence type="ECO:0000256" key="1">
    <source>
        <dbReference type="ARBA" id="ARBA00000085"/>
    </source>
</evidence>
<dbReference type="InterPro" id="IPR036890">
    <property type="entry name" value="HATPase_C_sf"/>
</dbReference>
<dbReference type="Gene3D" id="1.10.287.130">
    <property type="match status" value="1"/>
</dbReference>
<evidence type="ECO:0000256" key="10">
    <source>
        <dbReference type="ARBA" id="ARBA00022840"/>
    </source>
</evidence>
<comment type="catalytic activity">
    <reaction evidence="1">
        <text>ATP + protein L-histidine = ADP + protein N-phospho-L-histidine.</text>
        <dbReference type="EC" id="2.7.13.3"/>
    </reaction>
</comment>
<feature type="coiled-coil region" evidence="14">
    <location>
        <begin position="216"/>
        <end position="289"/>
    </location>
</feature>
<dbReference type="SUPFAM" id="SSF55874">
    <property type="entry name" value="ATPase domain of HSP90 chaperone/DNA topoisomerase II/histidine kinase"/>
    <property type="match status" value="1"/>
</dbReference>
<dbReference type="GO" id="GO:0005524">
    <property type="term" value="F:ATP binding"/>
    <property type="evidence" value="ECO:0007669"/>
    <property type="project" value="UniProtKB-KW"/>
</dbReference>
<dbReference type="Pfam" id="PF02518">
    <property type="entry name" value="HATPase_c"/>
    <property type="match status" value="1"/>
</dbReference>
<keyword evidence="11 15" id="KW-1133">Transmembrane helix</keyword>
<keyword evidence="6" id="KW-0808">Transferase</keyword>
<dbReference type="GO" id="GO:0000155">
    <property type="term" value="F:phosphorelay sensor kinase activity"/>
    <property type="evidence" value="ECO:0007669"/>
    <property type="project" value="InterPro"/>
</dbReference>
<sequence length="447" mass="51572">MSKFKNWVRNLSLAQQLFVIVVFVMSFLFVFFFGVLSVSVDEFVKSQMSYMLHHAQDTVIENYKMGLGKENVFGVRDDSITHIIQKKDGTLWFSSDDAMEEIDTTLLQQLVIQMNAIELYDRINYTSGTQNLIAIQNIDKEATIASIMSIQYQNNFKRALLNSFVYLIMVTMSVLFVLLVLWMSTIIHPLNQIKDYIEKIKQQKKATLRIDRGDEIGAVANALVEMNEEIQRQQAQKEEMLQNISHDLKTPVATIKSYSEAIKDGIYPYETLEKSVDVILEHANRLEKKVYNLLMLNRMDYMTNEQIKSNEKLHLAPIVEQVIVSSKQIRPEIDLKLELKGDDLFVGQEEPWRVVIENLLDNALRYSETCIVITINSNELRVYNDGKGVDPNRIQQLFKPYEKGEQGQFGLGLAIVYRVVTNYGYSISVQNEDRGVCFTIKRKEGKK</sequence>
<dbReference type="InterPro" id="IPR003661">
    <property type="entry name" value="HisK_dim/P_dom"/>
</dbReference>
<evidence type="ECO:0000256" key="5">
    <source>
        <dbReference type="ARBA" id="ARBA00022553"/>
    </source>
</evidence>
<dbReference type="KEGG" id="erl:AOC36_01915"/>
<keyword evidence="10" id="KW-0067">ATP-binding</keyword>
<feature type="transmembrane region" description="Helical" evidence="15">
    <location>
        <begin position="164"/>
        <end position="184"/>
    </location>
</feature>
<evidence type="ECO:0000259" key="16">
    <source>
        <dbReference type="PROSITE" id="PS50109"/>
    </source>
</evidence>
<feature type="transmembrane region" description="Helical" evidence="15">
    <location>
        <begin position="17"/>
        <end position="40"/>
    </location>
</feature>
<organism evidence="18 19">
    <name type="scientific">Erysipelothrix larvae</name>
    <dbReference type="NCBI Taxonomy" id="1514105"/>
    <lineage>
        <taxon>Bacteria</taxon>
        <taxon>Bacillati</taxon>
        <taxon>Bacillota</taxon>
        <taxon>Erysipelotrichia</taxon>
        <taxon>Erysipelotrichales</taxon>
        <taxon>Erysipelotrichaceae</taxon>
        <taxon>Erysipelothrix</taxon>
    </lineage>
</organism>
<dbReference type="Gene3D" id="3.30.565.10">
    <property type="entry name" value="Histidine kinase-like ATPase, C-terminal domain"/>
    <property type="match status" value="1"/>
</dbReference>
<comment type="subcellular location">
    <subcellularLocation>
        <location evidence="2">Cell membrane</location>
        <topology evidence="2">Multi-pass membrane protein</topology>
    </subcellularLocation>
</comment>